<keyword evidence="1" id="KW-1185">Reference proteome</keyword>
<dbReference type="WBParaSite" id="Hba_10231">
    <property type="protein sequence ID" value="Hba_10231"/>
    <property type="gene ID" value="Hba_10231"/>
</dbReference>
<sequence>MDKLFLFISKLFFIISVNFIGDLYRTEVLVRFYGYMIEETMERMRSAIRSFFCAESCESVSIEFHKCVFNSQVINLFLLFNVQH</sequence>
<accession>A0A1I7WYM3</accession>
<protein>
    <submittedName>
        <fullName evidence="2">Secreted protein</fullName>
    </submittedName>
</protein>
<dbReference type="Proteomes" id="UP000095283">
    <property type="component" value="Unplaced"/>
</dbReference>
<evidence type="ECO:0000313" key="1">
    <source>
        <dbReference type="Proteomes" id="UP000095283"/>
    </source>
</evidence>
<evidence type="ECO:0000313" key="2">
    <source>
        <dbReference type="WBParaSite" id="Hba_10231"/>
    </source>
</evidence>
<dbReference type="AlphaFoldDB" id="A0A1I7WYM3"/>
<proteinExistence type="predicted"/>
<reference evidence="2" key="1">
    <citation type="submission" date="2016-11" db="UniProtKB">
        <authorList>
            <consortium name="WormBaseParasite"/>
        </authorList>
    </citation>
    <scope>IDENTIFICATION</scope>
</reference>
<name>A0A1I7WYM3_HETBA</name>
<organism evidence="1 2">
    <name type="scientific">Heterorhabditis bacteriophora</name>
    <name type="common">Entomopathogenic nematode worm</name>
    <dbReference type="NCBI Taxonomy" id="37862"/>
    <lineage>
        <taxon>Eukaryota</taxon>
        <taxon>Metazoa</taxon>
        <taxon>Ecdysozoa</taxon>
        <taxon>Nematoda</taxon>
        <taxon>Chromadorea</taxon>
        <taxon>Rhabditida</taxon>
        <taxon>Rhabditina</taxon>
        <taxon>Rhabditomorpha</taxon>
        <taxon>Strongyloidea</taxon>
        <taxon>Heterorhabditidae</taxon>
        <taxon>Heterorhabditis</taxon>
    </lineage>
</organism>